<dbReference type="InterPro" id="IPR017946">
    <property type="entry name" value="PLC-like_Pdiesterase_TIM-brl"/>
</dbReference>
<dbReference type="InterPro" id="IPR030395">
    <property type="entry name" value="GP_PDE_dom"/>
</dbReference>
<dbReference type="GO" id="GO:0008081">
    <property type="term" value="F:phosphoric diester hydrolase activity"/>
    <property type="evidence" value="ECO:0007669"/>
    <property type="project" value="InterPro"/>
</dbReference>
<organism evidence="2">
    <name type="scientific">freshwater metagenome</name>
    <dbReference type="NCBI Taxonomy" id="449393"/>
    <lineage>
        <taxon>unclassified sequences</taxon>
        <taxon>metagenomes</taxon>
        <taxon>ecological metagenomes</taxon>
    </lineage>
</organism>
<dbReference type="PROSITE" id="PS51704">
    <property type="entry name" value="GP_PDE"/>
    <property type="match status" value="1"/>
</dbReference>
<evidence type="ECO:0000259" key="1">
    <source>
        <dbReference type="PROSITE" id="PS51704"/>
    </source>
</evidence>
<dbReference type="Pfam" id="PF03009">
    <property type="entry name" value="GDPD"/>
    <property type="match status" value="1"/>
</dbReference>
<protein>
    <recommendedName>
        <fullName evidence="1">GP-PDE domain-containing protein</fullName>
    </recommendedName>
</protein>
<accession>A0A094Q9M1</accession>
<sequence>MILWSHRGFPGIENSLSAFNQACLDSVTHFETDLHLTKDEVLVLSHDPTITRLGKRDHKISDLTLEELQRFPIHGGESWCTLDQLVVAHPDLIISLDMKAEETLQALILWMNGRDTSNFVVGSFSHKRVRKFRQAHPQIRTSLTSREVLLIKVGLARFVKASMFSPKFAMVPAVMKSIRIVTPRFIEICRTKNIPVHVWTVNSESEFIYLRDLGVTGVVTDNYHFLRRV</sequence>
<dbReference type="EMBL" id="JNSL01000018">
    <property type="protein sequence ID" value="KGA20930.1"/>
    <property type="molecule type" value="Genomic_DNA"/>
</dbReference>
<dbReference type="GO" id="GO:0006629">
    <property type="term" value="P:lipid metabolic process"/>
    <property type="evidence" value="ECO:0007669"/>
    <property type="project" value="InterPro"/>
</dbReference>
<name>A0A094Q9M1_9ZZZZ</name>
<dbReference type="SUPFAM" id="SSF51695">
    <property type="entry name" value="PLC-like phosphodiesterases"/>
    <property type="match status" value="1"/>
</dbReference>
<feature type="domain" description="GP-PDE" evidence="1">
    <location>
        <begin position="1"/>
        <end position="229"/>
    </location>
</feature>
<proteinExistence type="predicted"/>
<gene>
    <name evidence="2" type="ORF">GM51_4650</name>
</gene>
<dbReference type="Gene3D" id="3.20.20.190">
    <property type="entry name" value="Phosphatidylinositol (PI) phosphodiesterase"/>
    <property type="match status" value="1"/>
</dbReference>
<dbReference type="PANTHER" id="PTHR46211">
    <property type="entry name" value="GLYCEROPHOSPHORYL DIESTER PHOSPHODIESTERASE"/>
    <property type="match status" value="1"/>
</dbReference>
<comment type="caution">
    <text evidence="2">The sequence shown here is derived from an EMBL/GenBank/DDBJ whole genome shotgun (WGS) entry which is preliminary data.</text>
</comment>
<evidence type="ECO:0000313" key="2">
    <source>
        <dbReference type="EMBL" id="KGA20930.1"/>
    </source>
</evidence>
<dbReference type="AlphaFoldDB" id="A0A094Q9M1"/>
<reference evidence="2" key="1">
    <citation type="submission" date="2014-06" db="EMBL/GenBank/DDBJ databases">
        <title>Key roles for freshwater Actinobacteria revealed by deep metagenomic sequencing.</title>
        <authorList>
            <person name="Ghai R."/>
            <person name="Mizuno C.M."/>
            <person name="Picazo A."/>
            <person name="Camacho A."/>
            <person name="Rodriguez-Valera F."/>
        </authorList>
    </citation>
    <scope>NUCLEOTIDE SEQUENCE</scope>
</reference>
<dbReference type="PANTHER" id="PTHR46211:SF14">
    <property type="entry name" value="GLYCEROPHOSPHODIESTER PHOSPHODIESTERASE"/>
    <property type="match status" value="1"/>
</dbReference>